<evidence type="ECO:0000313" key="3">
    <source>
        <dbReference type="Proteomes" id="UP000183700"/>
    </source>
</evidence>
<accession>A0A1L8SZ40</accession>
<dbReference type="AlphaFoldDB" id="A0A1L8SZ40"/>
<keyword evidence="1" id="KW-1133">Transmembrane helix</keyword>
<keyword evidence="1" id="KW-0472">Membrane</keyword>
<protein>
    <recommendedName>
        <fullName evidence="4">DUF1361 domain-containing protein</fullName>
    </recommendedName>
</protein>
<comment type="caution">
    <text evidence="2">The sequence shown here is derived from an EMBL/GenBank/DDBJ whole genome shotgun (WGS) entry which is preliminary data.</text>
</comment>
<organism evidence="2 3">
    <name type="scientific">Enterococcus devriesei</name>
    <dbReference type="NCBI Taxonomy" id="319970"/>
    <lineage>
        <taxon>Bacteria</taxon>
        <taxon>Bacillati</taxon>
        <taxon>Bacillota</taxon>
        <taxon>Bacilli</taxon>
        <taxon>Lactobacillales</taxon>
        <taxon>Enterococcaceae</taxon>
        <taxon>Enterococcus</taxon>
    </lineage>
</organism>
<gene>
    <name evidence="2" type="ORF">RV00_GL000262</name>
</gene>
<dbReference type="Pfam" id="PF07099">
    <property type="entry name" value="DUF1361"/>
    <property type="match status" value="1"/>
</dbReference>
<feature type="transmembrane region" description="Helical" evidence="1">
    <location>
        <begin position="96"/>
        <end position="120"/>
    </location>
</feature>
<feature type="transmembrane region" description="Helical" evidence="1">
    <location>
        <begin position="5"/>
        <end position="21"/>
    </location>
</feature>
<reference evidence="2 3" key="1">
    <citation type="submission" date="2014-12" db="EMBL/GenBank/DDBJ databases">
        <title>Draft genome sequences of 29 type strains of Enterococci.</title>
        <authorList>
            <person name="Zhong Z."/>
            <person name="Sun Z."/>
            <person name="Liu W."/>
            <person name="Zhang W."/>
            <person name="Zhang H."/>
        </authorList>
    </citation>
    <scope>NUCLEOTIDE SEQUENCE [LARGE SCALE GENOMIC DNA]</scope>
    <source>
        <strain evidence="2 3">DSM 22802</strain>
    </source>
</reference>
<keyword evidence="1" id="KW-0812">Transmembrane</keyword>
<dbReference type="STRING" id="319970.RV00_GL000262"/>
<dbReference type="OrthoDB" id="4540541at2"/>
<feature type="transmembrane region" description="Helical" evidence="1">
    <location>
        <begin position="132"/>
        <end position="149"/>
    </location>
</feature>
<dbReference type="Proteomes" id="UP000183700">
    <property type="component" value="Unassembled WGS sequence"/>
</dbReference>
<dbReference type="InterPro" id="IPR009793">
    <property type="entry name" value="DUF1361"/>
</dbReference>
<keyword evidence="3" id="KW-1185">Reference proteome</keyword>
<dbReference type="EMBL" id="JXKM01000001">
    <property type="protein sequence ID" value="OJG37305.1"/>
    <property type="molecule type" value="Genomic_DNA"/>
</dbReference>
<name>A0A1L8SZ40_9ENTE</name>
<feature type="transmembrane region" description="Helical" evidence="1">
    <location>
        <begin position="179"/>
        <end position="199"/>
    </location>
</feature>
<feature type="transmembrane region" description="Helical" evidence="1">
    <location>
        <begin position="27"/>
        <end position="45"/>
    </location>
</feature>
<dbReference type="RefSeq" id="WP_071860802.1">
    <property type="nucleotide sequence ID" value="NZ_JBHLVS010000018.1"/>
</dbReference>
<sequence length="207" mass="24079">MKKNYLFHFGVILYILFMSLFRETFSFMGLNVFLAWLPLVFGSLFMKLISPVRWLFAALWLLFFPNVPYLLTDLFHLESLRIYHAHGLFAPVASDWWSYFFLVLPILVMVFVGMAQVFHLLATVKLQKSQRFISLLGLAVLSGIAVYSGRFDRIHSVELILKPLHALQLLLGNWHVEKIQFVVMFSLLQLGVWALIFGLQHDRSLQD</sequence>
<proteinExistence type="predicted"/>
<feature type="transmembrane region" description="Helical" evidence="1">
    <location>
        <begin position="52"/>
        <end position="71"/>
    </location>
</feature>
<evidence type="ECO:0000256" key="1">
    <source>
        <dbReference type="SAM" id="Phobius"/>
    </source>
</evidence>
<evidence type="ECO:0008006" key="4">
    <source>
        <dbReference type="Google" id="ProtNLM"/>
    </source>
</evidence>
<evidence type="ECO:0000313" key="2">
    <source>
        <dbReference type="EMBL" id="OJG37305.1"/>
    </source>
</evidence>